<dbReference type="SUPFAM" id="SSF109604">
    <property type="entry name" value="HD-domain/PDEase-like"/>
    <property type="match status" value="1"/>
</dbReference>
<reference evidence="4 5" key="1">
    <citation type="submission" date="2021-03" db="EMBL/GenBank/DDBJ databases">
        <authorList>
            <person name="Grouzdev D.S."/>
        </authorList>
    </citation>
    <scope>NUCLEOTIDE SEQUENCE [LARGE SCALE GENOMIC DNA]</scope>
    <source>
        <strain evidence="4 5">M50-1</strain>
    </source>
</reference>
<accession>A0ABS4DBE6</accession>
<dbReference type="Pfam" id="PF00072">
    <property type="entry name" value="Response_reg"/>
    <property type="match status" value="1"/>
</dbReference>
<dbReference type="EMBL" id="SIJK02000023">
    <property type="protein sequence ID" value="MBP1466749.1"/>
    <property type="molecule type" value="Genomic_DNA"/>
</dbReference>
<dbReference type="RefSeq" id="WP_135478799.1">
    <property type="nucleotide sequence ID" value="NZ_SIJK02000023.1"/>
</dbReference>
<dbReference type="InterPro" id="IPR052020">
    <property type="entry name" value="Cyclic_di-GMP/3'3'-cGAMP_PDE"/>
</dbReference>
<sequence length="419" mass="46789">MMSSFWPASTRQTILIVDDAPENLTILGELLMPFYQVRVARSGIRALQVAASAPQPDLLLLDVMMPEMDGYAVLTRLRDNSATRSIPVIFVTAMDSTEDESHGFELGAVDYITKPIRPAIVLARVRTHLELKQARDWLTNQNACLEAEVARRMRENQLIEDVSIRAMAALAEVRDPDTGNHLRRTQIYVKVLSNALANHPRFADALSQSCRDLLVKSAPLHDIGKVGIPDHILLKPGRLTPEEREIMKRHCRIGSNAIEMAMNNTLVSEEAHLLDMPSHGCANKLDRAHNWPRHAPLEFLHVAREIALSHHEHWDGTGYPEGLAQEDIPISARLMALADTFDALISRRIYKPPLPMSEVIEIIREERGHQFDPDIVDAFLALSAEFQAIAEHYADSEADICAKLVSIQGQSVGRMPSVA</sequence>
<evidence type="ECO:0000313" key="4">
    <source>
        <dbReference type="EMBL" id="MBP1466749.1"/>
    </source>
</evidence>
<dbReference type="SMART" id="SM00448">
    <property type="entry name" value="REC"/>
    <property type="match status" value="1"/>
</dbReference>
<feature type="domain" description="HD-GYP" evidence="3">
    <location>
        <begin position="156"/>
        <end position="395"/>
    </location>
</feature>
<keyword evidence="5" id="KW-1185">Reference proteome</keyword>
<dbReference type="InterPro" id="IPR011006">
    <property type="entry name" value="CheY-like_superfamily"/>
</dbReference>
<evidence type="ECO:0000259" key="3">
    <source>
        <dbReference type="PROSITE" id="PS51832"/>
    </source>
</evidence>
<gene>
    <name evidence="4" type="ORF">EYB53_013625</name>
</gene>
<dbReference type="SMART" id="SM00471">
    <property type="entry name" value="HDc"/>
    <property type="match status" value="1"/>
</dbReference>
<dbReference type="PANTHER" id="PTHR45228:SF5">
    <property type="entry name" value="CYCLIC DI-GMP PHOSPHODIESTERASE VC_1348-RELATED"/>
    <property type="match status" value="1"/>
</dbReference>
<proteinExistence type="predicted"/>
<dbReference type="CDD" id="cd00077">
    <property type="entry name" value="HDc"/>
    <property type="match status" value="1"/>
</dbReference>
<dbReference type="Proteomes" id="UP001193081">
    <property type="component" value="Unassembled WGS sequence"/>
</dbReference>
<dbReference type="PANTHER" id="PTHR45228">
    <property type="entry name" value="CYCLIC DI-GMP PHOSPHODIESTERASE TM_0186-RELATED"/>
    <property type="match status" value="1"/>
</dbReference>
<dbReference type="Gene3D" id="1.10.3210.10">
    <property type="entry name" value="Hypothetical protein af1432"/>
    <property type="match status" value="1"/>
</dbReference>
<dbReference type="Gene3D" id="3.40.50.2300">
    <property type="match status" value="1"/>
</dbReference>
<feature type="modified residue" description="4-aspartylphosphate" evidence="1">
    <location>
        <position position="62"/>
    </location>
</feature>
<name>A0ABS4DBE6_9CHLR</name>
<dbReference type="PROSITE" id="PS50110">
    <property type="entry name" value="RESPONSE_REGULATORY"/>
    <property type="match status" value="1"/>
</dbReference>
<protein>
    <submittedName>
        <fullName evidence="4">Two-component system response regulator</fullName>
    </submittedName>
</protein>
<comment type="caution">
    <text evidence="4">The sequence shown here is derived from an EMBL/GenBank/DDBJ whole genome shotgun (WGS) entry which is preliminary data.</text>
</comment>
<keyword evidence="1" id="KW-0597">Phosphoprotein</keyword>
<dbReference type="PROSITE" id="PS51832">
    <property type="entry name" value="HD_GYP"/>
    <property type="match status" value="1"/>
</dbReference>
<dbReference type="InterPro" id="IPR003607">
    <property type="entry name" value="HD/PDEase_dom"/>
</dbReference>
<dbReference type="SUPFAM" id="SSF52172">
    <property type="entry name" value="CheY-like"/>
    <property type="match status" value="1"/>
</dbReference>
<dbReference type="Pfam" id="PF13487">
    <property type="entry name" value="HD_5"/>
    <property type="match status" value="1"/>
</dbReference>
<dbReference type="InterPro" id="IPR001789">
    <property type="entry name" value="Sig_transdc_resp-reg_receiver"/>
</dbReference>
<feature type="domain" description="Response regulatory" evidence="2">
    <location>
        <begin position="13"/>
        <end position="129"/>
    </location>
</feature>
<dbReference type="InterPro" id="IPR037522">
    <property type="entry name" value="HD_GYP_dom"/>
</dbReference>
<evidence type="ECO:0000313" key="5">
    <source>
        <dbReference type="Proteomes" id="UP001193081"/>
    </source>
</evidence>
<evidence type="ECO:0000259" key="2">
    <source>
        <dbReference type="PROSITE" id="PS50110"/>
    </source>
</evidence>
<organism evidence="4 5">
    <name type="scientific">Candidatus Chloroploca mongolica</name>
    <dbReference type="NCBI Taxonomy" id="2528176"/>
    <lineage>
        <taxon>Bacteria</taxon>
        <taxon>Bacillati</taxon>
        <taxon>Chloroflexota</taxon>
        <taxon>Chloroflexia</taxon>
        <taxon>Chloroflexales</taxon>
        <taxon>Chloroflexineae</taxon>
        <taxon>Oscillochloridaceae</taxon>
        <taxon>Candidatus Chloroploca</taxon>
    </lineage>
</organism>
<evidence type="ECO:0000256" key="1">
    <source>
        <dbReference type="PROSITE-ProRule" id="PRU00169"/>
    </source>
</evidence>